<protein>
    <submittedName>
        <fullName evidence="1">Uncharacterized protein</fullName>
    </submittedName>
</protein>
<name>A0ABS8TDJ2_DATST</name>
<dbReference type="PANTHER" id="PTHR33233:SF17">
    <property type="entry name" value="DUF4283 DOMAIN-CONTAINING PROTEIN"/>
    <property type="match status" value="1"/>
</dbReference>
<comment type="caution">
    <text evidence="1">The sequence shown here is derived from an EMBL/GenBank/DDBJ whole genome shotgun (WGS) entry which is preliminary data.</text>
</comment>
<keyword evidence="2" id="KW-1185">Reference proteome</keyword>
<reference evidence="1 2" key="1">
    <citation type="journal article" date="2021" name="BMC Genomics">
        <title>Datura genome reveals duplications of psychoactive alkaloid biosynthetic genes and high mutation rate following tissue culture.</title>
        <authorList>
            <person name="Rajewski A."/>
            <person name="Carter-House D."/>
            <person name="Stajich J."/>
            <person name="Litt A."/>
        </authorList>
    </citation>
    <scope>NUCLEOTIDE SEQUENCE [LARGE SCALE GENOMIC DNA]</scope>
    <source>
        <strain evidence="1">AR-01</strain>
    </source>
</reference>
<gene>
    <name evidence="1" type="ORF">HAX54_008639</name>
</gene>
<dbReference type="EMBL" id="JACEIK010001452">
    <property type="protein sequence ID" value="MCD7469535.1"/>
    <property type="molecule type" value="Genomic_DNA"/>
</dbReference>
<dbReference type="PANTHER" id="PTHR33233">
    <property type="entry name" value="ENDONUCLEASE/EXONUCLEASE/PHOSPHATASE"/>
    <property type="match status" value="1"/>
</dbReference>
<sequence>MGYWPIEALSKEAIAVGRPLYTDNFMVSADKISYARILIEVDVSQTLVELVQIETPTRPWMQVVDNDWCSKFCNDCLMYGYDNKEYWYKTKVEVCHSDIANTPEVIKGINPSETLIQPVRCLNITGERVVVEGNIGIT</sequence>
<proteinExistence type="predicted"/>
<evidence type="ECO:0000313" key="2">
    <source>
        <dbReference type="Proteomes" id="UP000823775"/>
    </source>
</evidence>
<accession>A0ABS8TDJ2</accession>
<organism evidence="1 2">
    <name type="scientific">Datura stramonium</name>
    <name type="common">Jimsonweed</name>
    <name type="synonym">Common thornapple</name>
    <dbReference type="NCBI Taxonomy" id="4076"/>
    <lineage>
        <taxon>Eukaryota</taxon>
        <taxon>Viridiplantae</taxon>
        <taxon>Streptophyta</taxon>
        <taxon>Embryophyta</taxon>
        <taxon>Tracheophyta</taxon>
        <taxon>Spermatophyta</taxon>
        <taxon>Magnoliopsida</taxon>
        <taxon>eudicotyledons</taxon>
        <taxon>Gunneridae</taxon>
        <taxon>Pentapetalae</taxon>
        <taxon>asterids</taxon>
        <taxon>lamiids</taxon>
        <taxon>Solanales</taxon>
        <taxon>Solanaceae</taxon>
        <taxon>Solanoideae</taxon>
        <taxon>Datureae</taxon>
        <taxon>Datura</taxon>
    </lineage>
</organism>
<evidence type="ECO:0000313" key="1">
    <source>
        <dbReference type="EMBL" id="MCD7469535.1"/>
    </source>
</evidence>
<dbReference type="Proteomes" id="UP000823775">
    <property type="component" value="Unassembled WGS sequence"/>
</dbReference>